<name>A0ABS4PV55_9PSEU</name>
<feature type="domain" description="DUF1232" evidence="6">
    <location>
        <begin position="95"/>
        <end position="130"/>
    </location>
</feature>
<gene>
    <name evidence="7" type="ORF">JOM49_004847</name>
</gene>
<dbReference type="EMBL" id="JAGGMS010000001">
    <property type="protein sequence ID" value="MBP2183321.1"/>
    <property type="molecule type" value="Genomic_DNA"/>
</dbReference>
<feature type="transmembrane region" description="Helical" evidence="5">
    <location>
        <begin position="29"/>
        <end position="49"/>
    </location>
</feature>
<evidence type="ECO:0000313" key="8">
    <source>
        <dbReference type="Proteomes" id="UP000741013"/>
    </source>
</evidence>
<sequence>MALLGVLLVLLGVSTLLFRDADVLGLPATGFGIGLAVAGVAVFAGGLAWRSAKRRRKIAAGEPVPVGNVVDRAKALPRLLRARREGYDGLPKGRLALWGFALVYLVSPIDILPELLPIIGVTDDAGVLVWLLTSVSAASGMFLRWERDRVRPKPKS</sequence>
<keyword evidence="3 5" id="KW-1133">Transmembrane helix</keyword>
<keyword evidence="4 5" id="KW-0472">Membrane</keyword>
<accession>A0ABS4PV55</accession>
<evidence type="ECO:0000256" key="2">
    <source>
        <dbReference type="ARBA" id="ARBA00022692"/>
    </source>
</evidence>
<evidence type="ECO:0000256" key="3">
    <source>
        <dbReference type="ARBA" id="ARBA00022989"/>
    </source>
</evidence>
<evidence type="ECO:0000256" key="4">
    <source>
        <dbReference type="ARBA" id="ARBA00023136"/>
    </source>
</evidence>
<proteinExistence type="predicted"/>
<reference evidence="7 8" key="1">
    <citation type="submission" date="2021-03" db="EMBL/GenBank/DDBJ databases">
        <title>Sequencing the genomes of 1000 actinobacteria strains.</title>
        <authorList>
            <person name="Klenk H.-P."/>
        </authorList>
    </citation>
    <scope>NUCLEOTIDE SEQUENCE [LARGE SCALE GENOMIC DNA]</scope>
    <source>
        <strain evidence="7 8">DSM 45510</strain>
    </source>
</reference>
<keyword evidence="2 5" id="KW-0812">Transmembrane</keyword>
<dbReference type="InterPro" id="IPR010652">
    <property type="entry name" value="DUF1232"/>
</dbReference>
<dbReference type="Pfam" id="PF06803">
    <property type="entry name" value="DUF1232"/>
    <property type="match status" value="1"/>
</dbReference>
<organism evidence="7 8">
    <name type="scientific">Amycolatopsis magusensis</name>
    <dbReference type="NCBI Taxonomy" id="882444"/>
    <lineage>
        <taxon>Bacteria</taxon>
        <taxon>Bacillati</taxon>
        <taxon>Actinomycetota</taxon>
        <taxon>Actinomycetes</taxon>
        <taxon>Pseudonocardiales</taxon>
        <taxon>Pseudonocardiaceae</taxon>
        <taxon>Amycolatopsis</taxon>
    </lineage>
</organism>
<evidence type="ECO:0000256" key="5">
    <source>
        <dbReference type="SAM" id="Phobius"/>
    </source>
</evidence>
<dbReference type="RefSeq" id="WP_209666507.1">
    <property type="nucleotide sequence ID" value="NZ_JAGGMS010000001.1"/>
</dbReference>
<evidence type="ECO:0000313" key="7">
    <source>
        <dbReference type="EMBL" id="MBP2183321.1"/>
    </source>
</evidence>
<dbReference type="Proteomes" id="UP000741013">
    <property type="component" value="Unassembled WGS sequence"/>
</dbReference>
<comment type="subcellular location">
    <subcellularLocation>
        <location evidence="1">Endomembrane system</location>
        <topology evidence="1">Multi-pass membrane protein</topology>
    </subcellularLocation>
</comment>
<evidence type="ECO:0000259" key="6">
    <source>
        <dbReference type="Pfam" id="PF06803"/>
    </source>
</evidence>
<keyword evidence="8" id="KW-1185">Reference proteome</keyword>
<evidence type="ECO:0000256" key="1">
    <source>
        <dbReference type="ARBA" id="ARBA00004127"/>
    </source>
</evidence>
<protein>
    <submittedName>
        <fullName evidence="7">Uncharacterized membrane protein YkvA (DUF1232 family)</fullName>
    </submittedName>
</protein>
<feature type="transmembrane region" description="Helical" evidence="5">
    <location>
        <begin position="95"/>
        <end position="113"/>
    </location>
</feature>
<comment type="caution">
    <text evidence="7">The sequence shown here is derived from an EMBL/GenBank/DDBJ whole genome shotgun (WGS) entry which is preliminary data.</text>
</comment>
<feature type="transmembrane region" description="Helical" evidence="5">
    <location>
        <begin position="125"/>
        <end position="145"/>
    </location>
</feature>